<dbReference type="AlphaFoldDB" id="A0AAE4BR01"/>
<dbReference type="InterPro" id="IPR050344">
    <property type="entry name" value="Peptidase_M1_aminopeptidases"/>
</dbReference>
<dbReference type="InterPro" id="IPR027268">
    <property type="entry name" value="Peptidase_M4/M1_CTD_sf"/>
</dbReference>
<dbReference type="PANTHER" id="PTHR11533:SF174">
    <property type="entry name" value="PUROMYCIN-SENSITIVE AMINOPEPTIDASE-RELATED"/>
    <property type="match status" value="1"/>
</dbReference>
<dbReference type="GO" id="GO:0008270">
    <property type="term" value="F:zinc ion binding"/>
    <property type="evidence" value="ECO:0007669"/>
    <property type="project" value="InterPro"/>
</dbReference>
<comment type="caution">
    <text evidence="4">The sequence shown here is derived from an EMBL/GenBank/DDBJ whole genome shotgun (WGS) entry which is preliminary data.</text>
</comment>
<reference evidence="4" key="1">
    <citation type="submission" date="2023-07" db="EMBL/GenBank/DDBJ databases">
        <title>Genomic Encyclopedia of Type Strains, Phase IV (KMG-IV): sequencing the most valuable type-strain genomes for metagenomic binning, comparative biology and taxonomic classification.</title>
        <authorList>
            <person name="Goeker M."/>
        </authorList>
    </citation>
    <scope>NUCLEOTIDE SEQUENCE</scope>
    <source>
        <strain evidence="4">DSM 26174</strain>
    </source>
</reference>
<evidence type="ECO:0000313" key="4">
    <source>
        <dbReference type="EMBL" id="MDR6237265.1"/>
    </source>
</evidence>
<dbReference type="PANTHER" id="PTHR11533">
    <property type="entry name" value="PROTEASE M1 ZINC METALLOPROTEASE"/>
    <property type="match status" value="1"/>
</dbReference>
<keyword evidence="5" id="KW-1185">Reference proteome</keyword>
<dbReference type="SUPFAM" id="SSF55486">
    <property type="entry name" value="Metalloproteases ('zincins'), catalytic domain"/>
    <property type="match status" value="1"/>
</dbReference>
<feature type="region of interest" description="Disordered" evidence="1">
    <location>
        <begin position="583"/>
        <end position="610"/>
    </location>
</feature>
<feature type="compositionally biased region" description="Polar residues" evidence="1">
    <location>
        <begin position="600"/>
        <end position="610"/>
    </location>
</feature>
<dbReference type="Pfam" id="PF01433">
    <property type="entry name" value="Peptidase_M1"/>
    <property type="match status" value="1"/>
</dbReference>
<dbReference type="EMBL" id="JAVDQD010000001">
    <property type="protein sequence ID" value="MDR6237265.1"/>
    <property type="molecule type" value="Genomic_DNA"/>
</dbReference>
<dbReference type="CDD" id="cd09604">
    <property type="entry name" value="M1_APN_like"/>
    <property type="match status" value="1"/>
</dbReference>
<feature type="signal peptide" evidence="2">
    <location>
        <begin position="1"/>
        <end position="19"/>
    </location>
</feature>
<name>A0AAE4BR01_9BACT</name>
<feature type="domain" description="Peptidase M1 membrane alanine aminopeptidase" evidence="3">
    <location>
        <begin position="364"/>
        <end position="560"/>
    </location>
</feature>
<evidence type="ECO:0000259" key="3">
    <source>
        <dbReference type="Pfam" id="PF01433"/>
    </source>
</evidence>
<proteinExistence type="predicted"/>
<sequence length="765" mass="88735">MKKLLGCMLFLGLGLSSLAQDNLKDRGFEEIAPLLPTPNVYRNGAGAPGHQYYQQQADYVIKATLDDNRQRLEGKETITYTNNSPDYLSYLWIQLDQNLRKKDSDEYVANSSKMNDRMSASKLFFIVGHDEDYGYHITNVSDENGAKLPHTINKTMMRVDLPEPLAPGKKYTFNIDWWNNINDKTKDHARGGYEHFKEEDNYIYTMTAWFPRMCVYDDVNGWQNKPFLGAGEFALTFGDYEVHITAPSDHMIAATGLLQNPKEVLNTKELDRYNQAKSSTKPMFIRTPDEAKKIAKTKKSDTKTWIYKAENVRDFAWGSSRKFMWDGMGVPMANGDTVLAMSYYPAEAQGLYEKFSTKVVAHTLRTYSKYTIPYPYPVAISVEADNGMEYPMICFNNGRTEKDGTYSESMKYRVHSIIIHEVGHNYFPMIVNSDERKWAWMDEGFNTFLQFVTEQEFQDDYPSRRGPAHKIAQYMASDPSTLSPIMTQSDNVKQYFNNAYGKAATALVILRETVMGRELFDFAFKTYAERWAFKHPKPEDFFRTMEDASGMDLDWYWRGWFYGIDPVDISISQVNWYKTETASPEEKNLSKKKNREKNLSNKTQDLNKSQGLKTALENDPDLADFYNRYDRYQTSSSETKAYKTFVESLNEDEKQYFNPDMNYYELEFENIGGLPMPIILKMEYADGSEETLTIPAEIWRHDNAKVTKVIARDKEVVQFILDPNRETADIDEDNNYYPRQMLPSRFDLYKKKTSSKSNPMQKSNK</sequence>
<dbReference type="GO" id="GO:0043171">
    <property type="term" value="P:peptide catabolic process"/>
    <property type="evidence" value="ECO:0007669"/>
    <property type="project" value="TreeGrafter"/>
</dbReference>
<dbReference type="Gene3D" id="1.10.390.10">
    <property type="entry name" value="Neutral Protease Domain 2"/>
    <property type="match status" value="1"/>
</dbReference>
<dbReference type="GO" id="GO:0042277">
    <property type="term" value="F:peptide binding"/>
    <property type="evidence" value="ECO:0007669"/>
    <property type="project" value="TreeGrafter"/>
</dbReference>
<evidence type="ECO:0000256" key="1">
    <source>
        <dbReference type="SAM" id="MobiDB-lite"/>
    </source>
</evidence>
<keyword evidence="2" id="KW-0732">Signal</keyword>
<dbReference type="RefSeq" id="WP_309936714.1">
    <property type="nucleotide sequence ID" value="NZ_AP025305.1"/>
</dbReference>
<dbReference type="GO" id="GO:0005615">
    <property type="term" value="C:extracellular space"/>
    <property type="evidence" value="ECO:0007669"/>
    <property type="project" value="TreeGrafter"/>
</dbReference>
<accession>A0AAE4BR01</accession>
<protein>
    <recommendedName>
        <fullName evidence="3">Peptidase M1 membrane alanine aminopeptidase domain-containing protein</fullName>
    </recommendedName>
</protein>
<feature type="chain" id="PRO_5042139642" description="Peptidase M1 membrane alanine aminopeptidase domain-containing protein" evidence="2">
    <location>
        <begin position="20"/>
        <end position="765"/>
    </location>
</feature>
<dbReference type="GO" id="GO:0016020">
    <property type="term" value="C:membrane"/>
    <property type="evidence" value="ECO:0007669"/>
    <property type="project" value="TreeGrafter"/>
</dbReference>
<gene>
    <name evidence="4" type="ORF">HNQ88_000241</name>
</gene>
<evidence type="ECO:0000313" key="5">
    <source>
        <dbReference type="Proteomes" id="UP001185092"/>
    </source>
</evidence>
<dbReference type="GO" id="GO:0070006">
    <property type="term" value="F:metalloaminopeptidase activity"/>
    <property type="evidence" value="ECO:0007669"/>
    <property type="project" value="TreeGrafter"/>
</dbReference>
<evidence type="ECO:0000256" key="2">
    <source>
        <dbReference type="SAM" id="SignalP"/>
    </source>
</evidence>
<organism evidence="4 5">
    <name type="scientific">Aureibacter tunicatorum</name>
    <dbReference type="NCBI Taxonomy" id="866807"/>
    <lineage>
        <taxon>Bacteria</taxon>
        <taxon>Pseudomonadati</taxon>
        <taxon>Bacteroidota</taxon>
        <taxon>Cytophagia</taxon>
        <taxon>Cytophagales</taxon>
        <taxon>Persicobacteraceae</taxon>
        <taxon>Aureibacter</taxon>
    </lineage>
</organism>
<dbReference type="Proteomes" id="UP001185092">
    <property type="component" value="Unassembled WGS sequence"/>
</dbReference>
<dbReference type="GO" id="GO:0005737">
    <property type="term" value="C:cytoplasm"/>
    <property type="evidence" value="ECO:0007669"/>
    <property type="project" value="TreeGrafter"/>
</dbReference>
<dbReference type="InterPro" id="IPR014782">
    <property type="entry name" value="Peptidase_M1_dom"/>
</dbReference>